<dbReference type="RefSeq" id="XP_019543497.3">
    <property type="nucleotide sequence ID" value="XM_019687952.3"/>
</dbReference>
<dbReference type="EnsemblMetazoa" id="AALFPA23_015330.R22257">
    <property type="protein sequence ID" value="AALFPA23_015330.P22257"/>
    <property type="gene ID" value="AALFPA23_015330"/>
</dbReference>
<dbReference type="InterPro" id="IPR033393">
    <property type="entry name" value="NRBF2_MIT"/>
</dbReference>
<dbReference type="Proteomes" id="UP000069940">
    <property type="component" value="Unassembled WGS sequence"/>
</dbReference>
<reference evidence="4" key="1">
    <citation type="journal article" date="2015" name="Proc. Natl. Acad. Sci. U.S.A.">
        <title>Genome sequence of the Asian Tiger mosquito, Aedes albopictus, reveals insights into its biology, genetics, and evolution.</title>
        <authorList>
            <person name="Chen X.G."/>
            <person name="Jiang X."/>
            <person name="Gu J."/>
            <person name="Xu M."/>
            <person name="Wu Y."/>
            <person name="Deng Y."/>
            <person name="Zhang C."/>
            <person name="Bonizzoni M."/>
            <person name="Dermauw W."/>
            <person name="Vontas J."/>
            <person name="Armbruster P."/>
            <person name="Huang X."/>
            <person name="Yang Y."/>
            <person name="Zhang H."/>
            <person name="He W."/>
            <person name="Peng H."/>
            <person name="Liu Y."/>
            <person name="Wu K."/>
            <person name="Chen J."/>
            <person name="Lirakis M."/>
            <person name="Topalis P."/>
            <person name="Van Leeuwen T."/>
            <person name="Hall A.B."/>
            <person name="Jiang X."/>
            <person name="Thorpe C."/>
            <person name="Mueller R.L."/>
            <person name="Sun C."/>
            <person name="Waterhouse R.M."/>
            <person name="Yan G."/>
            <person name="Tu Z.J."/>
            <person name="Fang X."/>
            <person name="James A.A."/>
        </authorList>
    </citation>
    <scope>NUCLEOTIDE SEQUENCE [LARGE SCALE GENOMIC DNA]</scope>
    <source>
        <strain evidence="4">Foshan</strain>
    </source>
</reference>
<name>A0ABM1Z5N8_AEDAL</name>
<feature type="domain" description="Nuclear receptor-binding factor 2 MIT" evidence="2">
    <location>
        <begin position="4"/>
        <end position="77"/>
    </location>
</feature>
<dbReference type="InterPro" id="IPR039679">
    <property type="entry name" value="NRBF2"/>
</dbReference>
<sequence>MENSFLNMAHVYGRRAEHHAKHRRFDEAIDNHRKAASYIEEALKIAPQSAIVRESLQLQRKYHTKQIEFLRHKKQQYERYVKALEYQRKRNPEFLAKQLEKIEKYNELQVAIYQNLNDTESLLGSMAGSDGSERRRNSATAVEDLISLNHSLHVLVHRMTQNIDEYAVENETLKEKLSLFEREAGGERVTMGAGKGGPEKGRGERLSALETGRDALEAIEFHREEIPALAPLELPKFDLPEFENN</sequence>
<dbReference type="PANTHER" id="PTHR14964">
    <property type="entry name" value="NUCLEAR RECEPTOR BINDING FACTOR 2"/>
    <property type="match status" value="1"/>
</dbReference>
<dbReference type="SUPFAM" id="SSF140361">
    <property type="entry name" value="MIT domain-like"/>
    <property type="match status" value="1"/>
</dbReference>
<dbReference type="PANTHER" id="PTHR14964:SF2">
    <property type="entry name" value="NUCLEAR RECEPTOR-BINDING FACTOR 2"/>
    <property type="match status" value="1"/>
</dbReference>
<organism evidence="3 4">
    <name type="scientific">Aedes albopictus</name>
    <name type="common">Asian tiger mosquito</name>
    <name type="synonym">Stegomyia albopicta</name>
    <dbReference type="NCBI Taxonomy" id="7160"/>
    <lineage>
        <taxon>Eukaryota</taxon>
        <taxon>Metazoa</taxon>
        <taxon>Ecdysozoa</taxon>
        <taxon>Arthropoda</taxon>
        <taxon>Hexapoda</taxon>
        <taxon>Insecta</taxon>
        <taxon>Pterygota</taxon>
        <taxon>Neoptera</taxon>
        <taxon>Endopterygota</taxon>
        <taxon>Diptera</taxon>
        <taxon>Nematocera</taxon>
        <taxon>Culicoidea</taxon>
        <taxon>Culicidae</taxon>
        <taxon>Culicinae</taxon>
        <taxon>Aedini</taxon>
        <taxon>Aedes</taxon>
        <taxon>Stegomyia</taxon>
    </lineage>
</organism>
<dbReference type="GeneID" id="109414169"/>
<protein>
    <recommendedName>
        <fullName evidence="2">Nuclear receptor-binding factor 2 MIT domain-containing protein</fullName>
    </recommendedName>
</protein>
<accession>A0ABM1Z5N8</accession>
<evidence type="ECO:0000259" key="2">
    <source>
        <dbReference type="Pfam" id="PF17169"/>
    </source>
</evidence>
<evidence type="ECO:0000256" key="1">
    <source>
        <dbReference type="SAM" id="Coils"/>
    </source>
</evidence>
<proteinExistence type="predicted"/>
<dbReference type="Pfam" id="PF17169">
    <property type="entry name" value="NRBF2_MIT"/>
    <property type="match status" value="1"/>
</dbReference>
<keyword evidence="1" id="KW-0175">Coiled coil</keyword>
<evidence type="ECO:0000313" key="4">
    <source>
        <dbReference type="Proteomes" id="UP000069940"/>
    </source>
</evidence>
<evidence type="ECO:0000313" key="3">
    <source>
        <dbReference type="EnsemblMetazoa" id="AALFPA23_015330.P22257"/>
    </source>
</evidence>
<keyword evidence="4" id="KW-1185">Reference proteome</keyword>
<feature type="coiled-coil region" evidence="1">
    <location>
        <begin position="156"/>
        <end position="183"/>
    </location>
</feature>
<dbReference type="Gene3D" id="1.20.58.80">
    <property type="entry name" value="Phosphotransferase system, lactose/cellobiose-type IIA subunit"/>
    <property type="match status" value="1"/>
</dbReference>
<reference evidence="3" key="2">
    <citation type="submission" date="2025-05" db="UniProtKB">
        <authorList>
            <consortium name="EnsemblMetazoa"/>
        </authorList>
    </citation>
    <scope>IDENTIFICATION</scope>
    <source>
        <strain evidence="3">Foshan</strain>
    </source>
</reference>